<dbReference type="Proteomes" id="UP000241769">
    <property type="component" value="Unassembled WGS sequence"/>
</dbReference>
<accession>A0A2P6MYN4</accession>
<comment type="caution">
    <text evidence="1">The sequence shown here is derived from an EMBL/GenBank/DDBJ whole genome shotgun (WGS) entry which is preliminary data.</text>
</comment>
<dbReference type="AlphaFoldDB" id="A0A2P6MYN4"/>
<dbReference type="OrthoDB" id="407298at2759"/>
<gene>
    <name evidence="1" type="ORF">PROFUN_14861</name>
</gene>
<organism evidence="1 2">
    <name type="scientific">Planoprotostelium fungivorum</name>
    <dbReference type="NCBI Taxonomy" id="1890364"/>
    <lineage>
        <taxon>Eukaryota</taxon>
        <taxon>Amoebozoa</taxon>
        <taxon>Evosea</taxon>
        <taxon>Variosea</taxon>
        <taxon>Cavosteliida</taxon>
        <taxon>Cavosteliaceae</taxon>
        <taxon>Planoprotostelium</taxon>
    </lineage>
</organism>
<evidence type="ECO:0000313" key="2">
    <source>
        <dbReference type="Proteomes" id="UP000241769"/>
    </source>
</evidence>
<keyword evidence="2" id="KW-1185">Reference proteome</keyword>
<dbReference type="InParanoid" id="A0A2P6MYN4"/>
<protein>
    <submittedName>
        <fullName evidence="1">Uncharacterized protein</fullName>
    </submittedName>
</protein>
<proteinExistence type="predicted"/>
<dbReference type="EMBL" id="MDYQ01000299">
    <property type="protein sequence ID" value="PRP76821.1"/>
    <property type="molecule type" value="Genomic_DNA"/>
</dbReference>
<name>A0A2P6MYN4_9EUKA</name>
<sequence>MRRYRRPRSSSSPHGTFRKASSYDFIDKENTGVVPIDRLSTFFQFERLPYENGWVPSQYELSGSQIFDGIKKVVKLYQEGPDVVESPIGLRLTDPGPYNNPAQVY</sequence>
<reference evidence="1 2" key="1">
    <citation type="journal article" date="2018" name="Genome Biol. Evol.">
        <title>Multiple Roots of Fruiting Body Formation in Amoebozoa.</title>
        <authorList>
            <person name="Hillmann F."/>
            <person name="Forbes G."/>
            <person name="Novohradska S."/>
            <person name="Ferling I."/>
            <person name="Riege K."/>
            <person name="Groth M."/>
            <person name="Westermann M."/>
            <person name="Marz M."/>
            <person name="Spaller T."/>
            <person name="Winckler T."/>
            <person name="Schaap P."/>
            <person name="Glockner G."/>
        </authorList>
    </citation>
    <scope>NUCLEOTIDE SEQUENCE [LARGE SCALE GENOMIC DNA]</scope>
    <source>
        <strain evidence="1 2">Jena</strain>
    </source>
</reference>
<dbReference type="InterPro" id="IPR036851">
    <property type="entry name" value="Chloroperoxidase-like_sf"/>
</dbReference>
<dbReference type="Gene3D" id="1.10.489.10">
    <property type="entry name" value="Chloroperoxidase-like"/>
    <property type="match status" value="1"/>
</dbReference>
<dbReference type="GO" id="GO:0004601">
    <property type="term" value="F:peroxidase activity"/>
    <property type="evidence" value="ECO:0007669"/>
    <property type="project" value="InterPro"/>
</dbReference>
<evidence type="ECO:0000313" key="1">
    <source>
        <dbReference type="EMBL" id="PRP76821.1"/>
    </source>
</evidence>